<dbReference type="EMBL" id="CAACVG010003884">
    <property type="protein sequence ID" value="VEN37909.1"/>
    <property type="molecule type" value="Genomic_DNA"/>
</dbReference>
<protein>
    <submittedName>
        <fullName evidence="1">Uncharacterized protein</fullName>
    </submittedName>
</protein>
<evidence type="ECO:0000313" key="2">
    <source>
        <dbReference type="Proteomes" id="UP000410492"/>
    </source>
</evidence>
<gene>
    <name evidence="1" type="ORF">CALMAC_LOCUS2985</name>
</gene>
<dbReference type="AlphaFoldDB" id="A0A653BQN4"/>
<accession>A0A653BQN4</accession>
<evidence type="ECO:0000313" key="1">
    <source>
        <dbReference type="EMBL" id="VEN37909.1"/>
    </source>
</evidence>
<reference evidence="1 2" key="1">
    <citation type="submission" date="2019-01" db="EMBL/GenBank/DDBJ databases">
        <authorList>
            <person name="Sayadi A."/>
        </authorList>
    </citation>
    <scope>NUCLEOTIDE SEQUENCE [LARGE SCALE GENOMIC DNA]</scope>
</reference>
<proteinExistence type="predicted"/>
<name>A0A653BQN4_CALMS</name>
<dbReference type="Proteomes" id="UP000410492">
    <property type="component" value="Unassembled WGS sequence"/>
</dbReference>
<sequence length="123" mass="13948">MAAIGWFNKSKTPRIKRGISRVFDTVSSDSSHSESIKGEIVKLWSHPKSTSDKRHFHQFAFQKQYVYTVYTAVYVEKSSTYVIVTGKTIYLLLALGGQYMDDTVKPTIDGEAELNRRICFSSA</sequence>
<organism evidence="1 2">
    <name type="scientific">Callosobruchus maculatus</name>
    <name type="common">Southern cowpea weevil</name>
    <name type="synonym">Pulse bruchid</name>
    <dbReference type="NCBI Taxonomy" id="64391"/>
    <lineage>
        <taxon>Eukaryota</taxon>
        <taxon>Metazoa</taxon>
        <taxon>Ecdysozoa</taxon>
        <taxon>Arthropoda</taxon>
        <taxon>Hexapoda</taxon>
        <taxon>Insecta</taxon>
        <taxon>Pterygota</taxon>
        <taxon>Neoptera</taxon>
        <taxon>Endopterygota</taxon>
        <taxon>Coleoptera</taxon>
        <taxon>Polyphaga</taxon>
        <taxon>Cucujiformia</taxon>
        <taxon>Chrysomeloidea</taxon>
        <taxon>Chrysomelidae</taxon>
        <taxon>Bruchinae</taxon>
        <taxon>Bruchini</taxon>
        <taxon>Callosobruchus</taxon>
    </lineage>
</organism>
<keyword evidence="2" id="KW-1185">Reference proteome</keyword>